<keyword evidence="3" id="KW-0051">Antiviral defense</keyword>
<dbReference type="GO" id="GO:0016788">
    <property type="term" value="F:hydrolase activity, acting on ester bonds"/>
    <property type="evidence" value="ECO:0007669"/>
    <property type="project" value="InterPro"/>
</dbReference>
<dbReference type="CDD" id="cd21140">
    <property type="entry name" value="Cas6_I-like"/>
    <property type="match status" value="1"/>
</dbReference>
<evidence type="ECO:0000259" key="4">
    <source>
        <dbReference type="Pfam" id="PF01881"/>
    </source>
</evidence>
<sequence>MRLHLTLTPNTQPVPFNYQHQLTGVLHKWLGENELHDKISLYSFSWLRGKVERVDGGLNFPNGARWFISFWEDEHTEKLKNGILKKPEVIFGMNVDKVKEQAIPEFGKDYRFKVASPVLVRSNQDDGSRKHLLYGEKESDEILTRRMKAKLEAANFNEKESDISISFDRSYPNPQTKLVDIKGTKLRASVCPVKIEGSPEAVKFAWNVGVGELTGSGFGAID</sequence>
<evidence type="ECO:0000313" key="5">
    <source>
        <dbReference type="EMBL" id="SMO57067.1"/>
    </source>
</evidence>
<keyword evidence="2" id="KW-0694">RNA-binding</keyword>
<evidence type="ECO:0000256" key="1">
    <source>
        <dbReference type="ARBA" id="ARBA00005937"/>
    </source>
</evidence>
<evidence type="ECO:0000256" key="2">
    <source>
        <dbReference type="ARBA" id="ARBA00022884"/>
    </source>
</evidence>
<keyword evidence="6" id="KW-1185">Reference proteome</keyword>
<dbReference type="RefSeq" id="WP_142453868.1">
    <property type="nucleotide sequence ID" value="NZ_FXTP01000005.1"/>
</dbReference>
<dbReference type="EMBL" id="FXTP01000005">
    <property type="protein sequence ID" value="SMO57067.1"/>
    <property type="molecule type" value="Genomic_DNA"/>
</dbReference>
<dbReference type="GO" id="GO:0003723">
    <property type="term" value="F:RNA binding"/>
    <property type="evidence" value="ECO:0007669"/>
    <property type="project" value="UniProtKB-KW"/>
</dbReference>
<proteinExistence type="inferred from homology"/>
<dbReference type="InterPro" id="IPR049435">
    <property type="entry name" value="Cas_Cas6_C"/>
</dbReference>
<dbReference type="PANTHER" id="PTHR36984">
    <property type="entry name" value="CRISPR-ASSOCIATED ENDORIBONUCLEASE CAS6 1"/>
    <property type="match status" value="1"/>
</dbReference>
<dbReference type="Gene3D" id="3.30.70.1890">
    <property type="match status" value="1"/>
</dbReference>
<dbReference type="OrthoDB" id="956004at2"/>
<dbReference type="AlphaFoldDB" id="A0A521CCA0"/>
<name>A0A521CCA0_9BACT</name>
<protein>
    <submittedName>
        <fullName evidence="5">CRISPR-associated protein, Cas6 family</fullName>
    </submittedName>
</protein>
<gene>
    <name evidence="5" type="ORF">SAMN06265219_10536</name>
</gene>
<organism evidence="5 6">
    <name type="scientific">Gracilimonas mengyeensis</name>
    <dbReference type="NCBI Taxonomy" id="1302730"/>
    <lineage>
        <taxon>Bacteria</taxon>
        <taxon>Pseudomonadati</taxon>
        <taxon>Balneolota</taxon>
        <taxon>Balneolia</taxon>
        <taxon>Balneolales</taxon>
        <taxon>Balneolaceae</taxon>
        <taxon>Gracilimonas</taxon>
    </lineage>
</organism>
<evidence type="ECO:0000256" key="3">
    <source>
        <dbReference type="ARBA" id="ARBA00023118"/>
    </source>
</evidence>
<dbReference type="PANTHER" id="PTHR36984:SF1">
    <property type="entry name" value="CRISPR-ASSOCIATED ENDORIBONUCLEASE CAS6 1"/>
    <property type="match status" value="1"/>
</dbReference>
<evidence type="ECO:0000313" key="6">
    <source>
        <dbReference type="Proteomes" id="UP000317557"/>
    </source>
</evidence>
<dbReference type="Pfam" id="PF01881">
    <property type="entry name" value="Cas_Cas6_C"/>
    <property type="match status" value="1"/>
</dbReference>
<reference evidence="5 6" key="1">
    <citation type="submission" date="2017-05" db="EMBL/GenBank/DDBJ databases">
        <authorList>
            <person name="Varghese N."/>
            <person name="Submissions S."/>
        </authorList>
    </citation>
    <scope>NUCLEOTIDE SEQUENCE [LARGE SCALE GENOMIC DNA]</scope>
    <source>
        <strain evidence="5 6">DSM 21985</strain>
    </source>
</reference>
<feature type="domain" description="CRISPR associated protein Cas6 C-terminal" evidence="4">
    <location>
        <begin position="105"/>
        <end position="222"/>
    </location>
</feature>
<comment type="similarity">
    <text evidence="1">Belongs to the CRISPR-associated protein Cas6/Cse3/CasE family.</text>
</comment>
<dbReference type="Proteomes" id="UP000317557">
    <property type="component" value="Unassembled WGS sequence"/>
</dbReference>
<dbReference type="NCBIfam" id="TIGR01877">
    <property type="entry name" value="cas_cas6"/>
    <property type="match status" value="1"/>
</dbReference>
<dbReference type="Gene3D" id="3.30.70.1900">
    <property type="match status" value="1"/>
</dbReference>
<dbReference type="GO" id="GO:0051607">
    <property type="term" value="P:defense response to virus"/>
    <property type="evidence" value="ECO:0007669"/>
    <property type="project" value="UniProtKB-KW"/>
</dbReference>
<accession>A0A521CCA0</accession>
<dbReference type="InterPro" id="IPR045747">
    <property type="entry name" value="CRISPR-assoc_prot_Cas6_N_sf"/>
</dbReference>
<dbReference type="InterPro" id="IPR010156">
    <property type="entry name" value="CRISPR-assoc_prot_Cas6"/>
</dbReference>